<sequence>MAICQGESFGMASQVQRQAIPAATASATPDFKADRQIKALCQLSNIVRSIGSFVVLSLLSLSNPSFQELFKPCSRPPVRLADARCHQYLPSKILGRRLEPLPQMC</sequence>
<dbReference type="EMBL" id="KI913145">
    <property type="protein sequence ID" value="ETV74290.1"/>
    <property type="molecule type" value="Genomic_DNA"/>
</dbReference>
<evidence type="ECO:0000313" key="1">
    <source>
        <dbReference type="EMBL" id="ETV74290.1"/>
    </source>
</evidence>
<accession>W4G3M4</accession>
<dbReference type="AlphaFoldDB" id="W4G3M4"/>
<reference evidence="1" key="1">
    <citation type="submission" date="2013-12" db="EMBL/GenBank/DDBJ databases">
        <title>The Genome Sequence of Aphanomyces astaci APO3.</title>
        <authorList>
            <consortium name="The Broad Institute Genomics Platform"/>
            <person name="Russ C."/>
            <person name="Tyler B."/>
            <person name="van West P."/>
            <person name="Dieguez-Uribeondo J."/>
            <person name="Young S.K."/>
            <person name="Zeng Q."/>
            <person name="Gargeya S."/>
            <person name="Fitzgerald M."/>
            <person name="Abouelleil A."/>
            <person name="Alvarado L."/>
            <person name="Chapman S.B."/>
            <person name="Gainer-Dewar J."/>
            <person name="Goldberg J."/>
            <person name="Griggs A."/>
            <person name="Gujja S."/>
            <person name="Hansen M."/>
            <person name="Howarth C."/>
            <person name="Imamovic A."/>
            <person name="Ireland A."/>
            <person name="Larimer J."/>
            <person name="McCowan C."/>
            <person name="Murphy C."/>
            <person name="Pearson M."/>
            <person name="Poon T.W."/>
            <person name="Priest M."/>
            <person name="Roberts A."/>
            <person name="Saif S."/>
            <person name="Shea T."/>
            <person name="Sykes S."/>
            <person name="Wortman J."/>
            <person name="Nusbaum C."/>
            <person name="Birren B."/>
        </authorList>
    </citation>
    <scope>NUCLEOTIDE SEQUENCE [LARGE SCALE GENOMIC DNA]</scope>
    <source>
        <strain evidence="1">APO3</strain>
    </source>
</reference>
<name>W4G3M4_APHAT</name>
<proteinExistence type="predicted"/>
<protein>
    <submittedName>
        <fullName evidence="1">Uncharacterized protein</fullName>
    </submittedName>
</protein>
<dbReference type="VEuPathDB" id="FungiDB:H257_11215"/>
<organism evidence="1">
    <name type="scientific">Aphanomyces astaci</name>
    <name type="common">Crayfish plague agent</name>
    <dbReference type="NCBI Taxonomy" id="112090"/>
    <lineage>
        <taxon>Eukaryota</taxon>
        <taxon>Sar</taxon>
        <taxon>Stramenopiles</taxon>
        <taxon>Oomycota</taxon>
        <taxon>Saprolegniomycetes</taxon>
        <taxon>Saprolegniales</taxon>
        <taxon>Verrucalvaceae</taxon>
        <taxon>Aphanomyces</taxon>
    </lineage>
</organism>
<dbReference type="GeneID" id="20813211"/>
<dbReference type="RefSeq" id="XP_009836396.1">
    <property type="nucleotide sequence ID" value="XM_009838094.1"/>
</dbReference>
<gene>
    <name evidence="1" type="ORF">H257_11215</name>
</gene>